<dbReference type="AlphaFoldDB" id="A0A366XY13"/>
<protein>
    <submittedName>
        <fullName evidence="1">Uncharacterized protein</fullName>
    </submittedName>
</protein>
<sequence>MSSQKIHEFLRSKNWFDTDRDARYINLNHPYAVLVAGEEGQITLREKVGFDDGQNGEEIYSFNSLNELQMWFENNIGE</sequence>
<keyword evidence="2" id="KW-1185">Reference proteome</keyword>
<reference evidence="1 2" key="1">
    <citation type="submission" date="2018-07" db="EMBL/GenBank/DDBJ databases">
        <title>Lottiidibacillus patelloidae gen. nov., sp. nov., isolated from the intestinal tract of a marine limpet and the reclassification of B. taeanensis BH030017T, B. algicola KMM 3737T and B. hwajinpoensis SW-72T as genus Lottiidibacillus.</title>
        <authorList>
            <person name="Liu R."/>
            <person name="Huang Z."/>
        </authorList>
    </citation>
    <scope>NUCLEOTIDE SEQUENCE [LARGE SCALE GENOMIC DNA]</scope>
    <source>
        <strain evidence="1 2">BH030017</strain>
    </source>
</reference>
<organism evidence="1 2">
    <name type="scientific">Bacillus taeanensis</name>
    <dbReference type="NCBI Taxonomy" id="273032"/>
    <lineage>
        <taxon>Bacteria</taxon>
        <taxon>Bacillati</taxon>
        <taxon>Bacillota</taxon>
        <taxon>Bacilli</taxon>
        <taxon>Bacillales</taxon>
        <taxon>Bacillaceae</taxon>
        <taxon>Bacillus</taxon>
    </lineage>
</organism>
<accession>A0A366XY13</accession>
<name>A0A366XY13_9BACI</name>
<dbReference type="EMBL" id="QOCW01000002">
    <property type="protein sequence ID" value="RBW71032.1"/>
    <property type="molecule type" value="Genomic_DNA"/>
</dbReference>
<evidence type="ECO:0000313" key="1">
    <source>
        <dbReference type="EMBL" id="RBW71032.1"/>
    </source>
</evidence>
<dbReference type="RefSeq" id="WP_113804512.1">
    <property type="nucleotide sequence ID" value="NZ_QOCW01000002.1"/>
</dbReference>
<proteinExistence type="predicted"/>
<dbReference type="OrthoDB" id="2679555at2"/>
<gene>
    <name evidence="1" type="ORF">DS031_03305</name>
</gene>
<evidence type="ECO:0000313" key="2">
    <source>
        <dbReference type="Proteomes" id="UP000253314"/>
    </source>
</evidence>
<comment type="caution">
    <text evidence="1">The sequence shown here is derived from an EMBL/GenBank/DDBJ whole genome shotgun (WGS) entry which is preliminary data.</text>
</comment>
<dbReference type="Proteomes" id="UP000253314">
    <property type="component" value="Unassembled WGS sequence"/>
</dbReference>